<dbReference type="InterPro" id="IPR020103">
    <property type="entry name" value="PsdUridine_synth_cat_dom_sf"/>
</dbReference>
<proteinExistence type="predicted"/>
<reference evidence="3" key="1">
    <citation type="journal article" date="2013" name="Eukaryot. Cell">
        <title>Extremely Reduced Levels of Heterozygosity in the Vertebrate Pathogen Encephalitozoon cuniculi.</title>
        <authorList>
            <person name="Selman M."/>
            <person name="Sak B."/>
            <person name="Kvac M."/>
            <person name="Farinelli L."/>
            <person name="Weiss L.M."/>
            <person name="Corradi N."/>
        </authorList>
    </citation>
    <scope>NUCLEOTIDE SEQUENCE</scope>
</reference>
<dbReference type="SUPFAM" id="SSF55120">
    <property type="entry name" value="Pseudouridine synthase"/>
    <property type="match status" value="1"/>
</dbReference>
<dbReference type="GO" id="GO:0003723">
    <property type="term" value="F:RNA binding"/>
    <property type="evidence" value="ECO:0007669"/>
    <property type="project" value="UniProtKB-KW"/>
</dbReference>
<dbReference type="InterPro" id="IPR006145">
    <property type="entry name" value="PsdUridine_synth_RsuA/RluA"/>
</dbReference>
<dbReference type="VEuPathDB" id="MicrosporidiaDB:AEWR_050660"/>
<dbReference type="PROSITE" id="PS50889">
    <property type="entry name" value="S4"/>
    <property type="match status" value="1"/>
</dbReference>
<dbReference type="GO" id="GO:0000455">
    <property type="term" value="P:enzyme-directed rRNA pseudouridine synthesis"/>
    <property type="evidence" value="ECO:0007669"/>
    <property type="project" value="TreeGrafter"/>
</dbReference>
<gene>
    <name evidence="3" type="ORF">ECU05_0680</name>
</gene>
<evidence type="ECO:0000313" key="3">
    <source>
        <dbReference type="EMBL" id="AGE95422.1"/>
    </source>
</evidence>
<accession>M1K846</accession>
<evidence type="ECO:0000259" key="2">
    <source>
        <dbReference type="Pfam" id="PF00849"/>
    </source>
</evidence>
<organism evidence="3">
    <name type="scientific">Encephalitozoon cuniculi</name>
    <name type="common">Microsporidian parasite</name>
    <dbReference type="NCBI Taxonomy" id="6035"/>
    <lineage>
        <taxon>Eukaryota</taxon>
        <taxon>Fungi</taxon>
        <taxon>Fungi incertae sedis</taxon>
        <taxon>Microsporidia</taxon>
        <taxon>Unikaryonidae</taxon>
        <taxon>Encephalitozoon</taxon>
    </lineage>
</organism>
<dbReference type="VEuPathDB" id="MicrosporidiaDB:AEWD_050660"/>
<name>M1K846_ENCCN</name>
<dbReference type="AlphaFoldDB" id="M1K846"/>
<dbReference type="GO" id="GO:0009982">
    <property type="term" value="F:pseudouridine synthase activity"/>
    <property type="evidence" value="ECO:0007669"/>
    <property type="project" value="InterPro"/>
</dbReference>
<dbReference type="PANTHER" id="PTHR21600:SF40">
    <property type="entry name" value="PSEUDOURIDYLATE SYNTHASE RPUSD2"/>
    <property type="match status" value="1"/>
</dbReference>
<dbReference type="VEuPathDB" id="MicrosporidiaDB:AEWQ_050660"/>
<dbReference type="VEuPathDB" id="MicrosporidiaDB:ECU05_0680"/>
<dbReference type="EMBL" id="KC513607">
    <property type="protein sequence ID" value="AGE95422.1"/>
    <property type="molecule type" value="Genomic_DNA"/>
</dbReference>
<dbReference type="InterPro" id="IPR006224">
    <property type="entry name" value="PsdUridine_synth_RluA-like_CS"/>
</dbReference>
<dbReference type="PANTHER" id="PTHR21600">
    <property type="entry name" value="MITOCHONDRIAL RNA PSEUDOURIDINE SYNTHASE"/>
    <property type="match status" value="1"/>
</dbReference>
<dbReference type="Pfam" id="PF00849">
    <property type="entry name" value="PseudoU_synth_2"/>
    <property type="match status" value="1"/>
</dbReference>
<dbReference type="InterPro" id="IPR050188">
    <property type="entry name" value="RluA_PseudoU_synthase"/>
</dbReference>
<sequence>MPKGEAEYFFTYRTNVKERWYRKPIIDVLVSEFRTRTRDYFLSALECGVITVNGEVVKPTRILGMGDVIRHTVHIHDPAHPEIGVIKEEGDYIVVNKPPGIPCHPTGGYREYCVTKALFGDEKVACINRLDMPVSGVLILAVRNHSKCLEAIRDAKKIYVAKVYGMFPDKVDVDKRIGCTEGRYRHVNAGGKACLTLFRRLEYRDGYSLVECRPVTGRTHQIRIHLQSIGFPIANDIMYGDGEAPPPPQNDGVCNAEIDGFDDKRKYECIVRHCKGRNNRSFITKDHYICLHAWKYTYNGIEYEADLPGWCSGWSLAS</sequence>
<evidence type="ECO:0000256" key="1">
    <source>
        <dbReference type="PROSITE-ProRule" id="PRU00182"/>
    </source>
</evidence>
<protein>
    <recommendedName>
        <fullName evidence="2">Pseudouridine synthase RsuA/RluA-like domain-containing protein</fullName>
    </recommendedName>
</protein>
<dbReference type="PROSITE" id="PS01129">
    <property type="entry name" value="PSI_RLU"/>
    <property type="match status" value="1"/>
</dbReference>
<keyword evidence="1" id="KW-0694">RNA-binding</keyword>
<dbReference type="VEuPathDB" id="MicrosporidiaDB:M970_050660"/>
<feature type="domain" description="Pseudouridine synthase RsuA/RluA-like" evidence="2">
    <location>
        <begin position="91"/>
        <end position="228"/>
    </location>
</feature>
<dbReference type="Gene3D" id="3.30.2350.10">
    <property type="entry name" value="Pseudouridine synthase"/>
    <property type="match status" value="1"/>
</dbReference>